<evidence type="ECO:0000259" key="6">
    <source>
        <dbReference type="PROSITE" id="PS50110"/>
    </source>
</evidence>
<gene>
    <name evidence="7" type="ORF">BKP35_05565</name>
</gene>
<dbReference type="InterPro" id="IPR001789">
    <property type="entry name" value="Sig_transdc_resp-reg_receiver"/>
</dbReference>
<dbReference type="Pfam" id="PF12833">
    <property type="entry name" value="HTH_18"/>
    <property type="match status" value="1"/>
</dbReference>
<dbReference type="InterPro" id="IPR009057">
    <property type="entry name" value="Homeodomain-like_sf"/>
</dbReference>
<evidence type="ECO:0000259" key="5">
    <source>
        <dbReference type="PROSITE" id="PS01124"/>
    </source>
</evidence>
<sequence>MYNIIIVDDEPVIRFGLKASVNWEQEGLSLIGDYSNGEEAWTAMEDNHVDILITDIKMPVMDGLTLMKKAIKRFPKLKVILVSSYNDFEYVKEGLVHGAVDYVLKHTLEPEEFIHVIRKCVSKVKEEEKIEEKLDIVNKSTHLKERKKLEQDVKRFLLLGEEHVQHISITDFLPGPFLFIYMKMNHVEKLEAQYGFLYKSLILEEIQEAFYTNRENGICILIGESDVLFLLNDVSNPVRAIQQLYQDMIDGKDMSFSFGYDMIYRLNELNKGFQRSFSACERRFFYPEKSIFDYQPKEKQLVTLNFEQLKQFLLPYDEKKINEFVEDRYKLWKQEIMEPSEIKEEACSILTNLFAKKLDHVLLLDKCAEIKGTELLDELTTLLLEQIKECNLLITEEPLRANADNELMDNAFDYIHQHYTEELTLKMVADHIHISRNYFSILFRRQCDQKFIDYVIELRIKKASELLRDTSQKVYEVAKNSGFNDVKYFSKLFKKMTGHTPGSYRSKHQN</sequence>
<dbReference type="SUPFAM" id="SSF46689">
    <property type="entry name" value="Homeodomain-like"/>
    <property type="match status" value="2"/>
</dbReference>
<dbReference type="Pfam" id="PF00072">
    <property type="entry name" value="Response_reg"/>
    <property type="match status" value="1"/>
</dbReference>
<dbReference type="GO" id="GO:0043565">
    <property type="term" value="F:sequence-specific DNA binding"/>
    <property type="evidence" value="ECO:0007669"/>
    <property type="project" value="InterPro"/>
</dbReference>
<organism evidence="7 8">
    <name type="scientific">Anaerobacillus arseniciselenatis</name>
    <dbReference type="NCBI Taxonomy" id="85682"/>
    <lineage>
        <taxon>Bacteria</taxon>
        <taxon>Bacillati</taxon>
        <taxon>Bacillota</taxon>
        <taxon>Bacilli</taxon>
        <taxon>Bacillales</taxon>
        <taxon>Bacillaceae</taxon>
        <taxon>Anaerobacillus</taxon>
    </lineage>
</organism>
<dbReference type="SUPFAM" id="SSF52172">
    <property type="entry name" value="CheY-like"/>
    <property type="match status" value="1"/>
</dbReference>
<dbReference type="Gene3D" id="3.40.50.2300">
    <property type="match status" value="1"/>
</dbReference>
<accession>A0A1S2LRR3</accession>
<evidence type="ECO:0008006" key="9">
    <source>
        <dbReference type="Google" id="ProtNLM"/>
    </source>
</evidence>
<proteinExistence type="predicted"/>
<dbReference type="AlphaFoldDB" id="A0A1S2LRR3"/>
<evidence type="ECO:0000256" key="4">
    <source>
        <dbReference type="PROSITE-ProRule" id="PRU00169"/>
    </source>
</evidence>
<evidence type="ECO:0000256" key="2">
    <source>
        <dbReference type="ARBA" id="ARBA00023125"/>
    </source>
</evidence>
<dbReference type="InterPro" id="IPR018060">
    <property type="entry name" value="HTH_AraC"/>
</dbReference>
<evidence type="ECO:0000313" key="7">
    <source>
        <dbReference type="EMBL" id="OIJ14900.1"/>
    </source>
</evidence>
<keyword evidence="3" id="KW-0804">Transcription</keyword>
<dbReference type="CDD" id="cd17536">
    <property type="entry name" value="REC_YesN-like"/>
    <property type="match status" value="1"/>
</dbReference>
<dbReference type="SMART" id="SM00342">
    <property type="entry name" value="HTH_ARAC"/>
    <property type="match status" value="1"/>
</dbReference>
<dbReference type="Gene3D" id="1.10.10.60">
    <property type="entry name" value="Homeodomain-like"/>
    <property type="match status" value="2"/>
</dbReference>
<dbReference type="PROSITE" id="PS01124">
    <property type="entry name" value="HTH_ARAC_FAMILY_2"/>
    <property type="match status" value="1"/>
</dbReference>
<dbReference type="InterPro" id="IPR020449">
    <property type="entry name" value="Tscrpt_reg_AraC-type_HTH"/>
</dbReference>
<feature type="domain" description="HTH araC/xylS-type" evidence="5">
    <location>
        <begin position="409"/>
        <end position="507"/>
    </location>
</feature>
<keyword evidence="2" id="KW-0238">DNA-binding</keyword>
<dbReference type="RefSeq" id="WP_071312428.1">
    <property type="nucleotide sequence ID" value="NZ_MLQQ01000003.1"/>
</dbReference>
<dbReference type="GO" id="GO:0003700">
    <property type="term" value="F:DNA-binding transcription factor activity"/>
    <property type="evidence" value="ECO:0007669"/>
    <property type="project" value="InterPro"/>
</dbReference>
<dbReference type="OrthoDB" id="342399at2"/>
<keyword evidence="1" id="KW-0805">Transcription regulation</keyword>
<dbReference type="SMART" id="SM00448">
    <property type="entry name" value="REC"/>
    <property type="match status" value="1"/>
</dbReference>
<dbReference type="Proteomes" id="UP000180098">
    <property type="component" value="Unassembled WGS sequence"/>
</dbReference>
<evidence type="ECO:0000256" key="3">
    <source>
        <dbReference type="ARBA" id="ARBA00023163"/>
    </source>
</evidence>
<reference evidence="7 8" key="1">
    <citation type="submission" date="2016-10" db="EMBL/GenBank/DDBJ databases">
        <title>Draft genome sequences of four alkaliphilic bacteria belonging to the Anaerobacillus genus.</title>
        <authorList>
            <person name="Bassil N.M."/>
            <person name="Lloyd J.R."/>
        </authorList>
    </citation>
    <scope>NUCLEOTIDE SEQUENCE [LARGE SCALE GENOMIC DNA]</scope>
    <source>
        <strain evidence="7 8">DSM 15340</strain>
    </source>
</reference>
<dbReference type="GO" id="GO:0000160">
    <property type="term" value="P:phosphorelay signal transduction system"/>
    <property type="evidence" value="ECO:0007669"/>
    <property type="project" value="InterPro"/>
</dbReference>
<protein>
    <recommendedName>
        <fullName evidence="9">DNA-binding response regulator</fullName>
    </recommendedName>
</protein>
<dbReference type="InterPro" id="IPR011006">
    <property type="entry name" value="CheY-like_superfamily"/>
</dbReference>
<evidence type="ECO:0000313" key="8">
    <source>
        <dbReference type="Proteomes" id="UP000180098"/>
    </source>
</evidence>
<dbReference type="EMBL" id="MLQQ01000003">
    <property type="protein sequence ID" value="OIJ14900.1"/>
    <property type="molecule type" value="Genomic_DNA"/>
</dbReference>
<dbReference type="PRINTS" id="PR00032">
    <property type="entry name" value="HTHARAC"/>
</dbReference>
<name>A0A1S2LRR3_9BACI</name>
<dbReference type="PANTHER" id="PTHR43280:SF28">
    <property type="entry name" value="HTH-TYPE TRANSCRIPTIONAL ACTIVATOR RHAS"/>
    <property type="match status" value="1"/>
</dbReference>
<comment type="caution">
    <text evidence="7">The sequence shown here is derived from an EMBL/GenBank/DDBJ whole genome shotgun (WGS) entry which is preliminary data.</text>
</comment>
<keyword evidence="4" id="KW-0597">Phosphoprotein</keyword>
<dbReference type="PANTHER" id="PTHR43280">
    <property type="entry name" value="ARAC-FAMILY TRANSCRIPTIONAL REGULATOR"/>
    <property type="match status" value="1"/>
</dbReference>
<dbReference type="PROSITE" id="PS50110">
    <property type="entry name" value="RESPONSE_REGULATORY"/>
    <property type="match status" value="1"/>
</dbReference>
<feature type="modified residue" description="4-aspartylphosphate" evidence="4">
    <location>
        <position position="55"/>
    </location>
</feature>
<evidence type="ECO:0000256" key="1">
    <source>
        <dbReference type="ARBA" id="ARBA00023015"/>
    </source>
</evidence>
<feature type="domain" description="Response regulatory" evidence="6">
    <location>
        <begin position="3"/>
        <end position="120"/>
    </location>
</feature>
<keyword evidence="8" id="KW-1185">Reference proteome</keyword>